<feature type="domain" description="EGF-like" evidence="18">
    <location>
        <begin position="1893"/>
        <end position="1933"/>
    </location>
</feature>
<feature type="region of interest" description="Disordered" evidence="16">
    <location>
        <begin position="2715"/>
        <end position="2743"/>
    </location>
</feature>
<feature type="disulfide bond" evidence="13">
    <location>
        <begin position="2275"/>
        <end position="2292"/>
    </location>
</feature>
<feature type="domain" description="VWFD" evidence="22">
    <location>
        <begin position="749"/>
        <end position="962"/>
    </location>
</feature>
<evidence type="ECO:0000256" key="12">
    <source>
        <dbReference type="ARBA" id="ARBA00023180"/>
    </source>
</evidence>
<feature type="domain" description="EGF-like" evidence="18">
    <location>
        <begin position="1427"/>
        <end position="1467"/>
    </location>
</feature>
<feature type="domain" description="EGF-like" evidence="18">
    <location>
        <begin position="2016"/>
        <end position="2055"/>
    </location>
</feature>
<keyword evidence="3" id="KW-0964">Secreted</keyword>
<dbReference type="InterPro" id="IPR001881">
    <property type="entry name" value="EGF-like_Ca-bd_dom"/>
</dbReference>
<dbReference type="Pfam" id="PF12947">
    <property type="entry name" value="EGF_3"/>
    <property type="match status" value="6"/>
</dbReference>
<feature type="domain" description="EGF-like" evidence="18">
    <location>
        <begin position="1551"/>
        <end position="1593"/>
    </location>
</feature>
<dbReference type="InterPro" id="IPR009030">
    <property type="entry name" value="Growth_fac_rcpt_cys_sf"/>
</dbReference>
<accession>A0A2G8KM50</accession>
<feature type="domain" description="NIDO" evidence="21">
    <location>
        <begin position="397"/>
        <end position="553"/>
    </location>
</feature>
<dbReference type="PROSITE" id="PS50026">
    <property type="entry name" value="EGF_3"/>
    <property type="match status" value="24"/>
</dbReference>
<evidence type="ECO:0000256" key="15">
    <source>
        <dbReference type="PROSITE-ProRule" id="PRU00302"/>
    </source>
</evidence>
<evidence type="ECO:0000256" key="14">
    <source>
        <dbReference type="PROSITE-ProRule" id="PRU00124"/>
    </source>
</evidence>
<dbReference type="SMART" id="SM00539">
    <property type="entry name" value="NIDO"/>
    <property type="match status" value="1"/>
</dbReference>
<evidence type="ECO:0000256" key="5">
    <source>
        <dbReference type="ARBA" id="ARBA00022692"/>
    </source>
</evidence>
<dbReference type="Gene3D" id="2.10.70.10">
    <property type="entry name" value="Complement Module, domain 1"/>
    <property type="match status" value="2"/>
</dbReference>
<feature type="domain" description="EGF-like" evidence="18">
    <location>
        <begin position="1304"/>
        <end position="1344"/>
    </location>
</feature>
<feature type="domain" description="EGF-like" evidence="18">
    <location>
        <begin position="228"/>
        <end position="264"/>
    </location>
</feature>
<dbReference type="InterPro" id="IPR001846">
    <property type="entry name" value="VWF_type-D"/>
</dbReference>
<evidence type="ECO:0000259" key="18">
    <source>
        <dbReference type="PROSITE" id="PS50026"/>
    </source>
</evidence>
<dbReference type="PANTHER" id="PTHR24039:SF58">
    <property type="entry name" value="EGF-LIKE DOMAIN-CONTAINING PROTEIN"/>
    <property type="match status" value="1"/>
</dbReference>
<feature type="domain" description="EGF-like" evidence="18">
    <location>
        <begin position="2064"/>
        <end position="2103"/>
    </location>
</feature>
<evidence type="ECO:0000256" key="8">
    <source>
        <dbReference type="ARBA" id="ARBA00022837"/>
    </source>
</evidence>
<dbReference type="SMART" id="SM00032">
    <property type="entry name" value="CCP"/>
    <property type="match status" value="2"/>
</dbReference>
<feature type="domain" description="Sushi" evidence="20">
    <location>
        <begin position="111"/>
        <end position="170"/>
    </location>
</feature>
<evidence type="ECO:0000256" key="17">
    <source>
        <dbReference type="SAM" id="Phobius"/>
    </source>
</evidence>
<dbReference type="EMBL" id="MRZV01000481">
    <property type="protein sequence ID" value="PIK49086.1"/>
    <property type="molecule type" value="Genomic_DNA"/>
</dbReference>
<evidence type="ECO:0000313" key="23">
    <source>
        <dbReference type="EMBL" id="PIK49086.1"/>
    </source>
</evidence>
<dbReference type="PROSITE" id="PS51233">
    <property type="entry name" value="VWFD"/>
    <property type="match status" value="1"/>
</dbReference>
<dbReference type="Pfam" id="PF00008">
    <property type="entry name" value="EGF"/>
    <property type="match status" value="1"/>
</dbReference>
<feature type="domain" description="EGF-like" evidence="18">
    <location>
        <begin position="1727"/>
        <end position="1769"/>
    </location>
</feature>
<evidence type="ECO:0000259" key="20">
    <source>
        <dbReference type="PROSITE" id="PS50923"/>
    </source>
</evidence>
<evidence type="ECO:0000256" key="6">
    <source>
        <dbReference type="ARBA" id="ARBA00022729"/>
    </source>
</evidence>
<keyword evidence="8" id="KW-0106">Calcium</keyword>
<dbReference type="PROSITE" id="PS01186">
    <property type="entry name" value="EGF_2"/>
    <property type="match status" value="19"/>
</dbReference>
<feature type="domain" description="AMOP" evidence="19">
    <location>
        <begin position="556"/>
        <end position="736"/>
    </location>
</feature>
<feature type="domain" description="EGF-like" evidence="18">
    <location>
        <begin position="1468"/>
        <end position="1508"/>
    </location>
</feature>
<feature type="disulfide bond" evidence="13">
    <location>
        <begin position="254"/>
        <end position="263"/>
    </location>
</feature>
<keyword evidence="5 17" id="KW-0812">Transmembrane</keyword>
<feature type="domain" description="EGF-like" evidence="18">
    <location>
        <begin position="1770"/>
        <end position="1810"/>
    </location>
</feature>
<keyword evidence="11 13" id="KW-1015">Disulfide bond</keyword>
<feature type="domain" description="EGF-like" evidence="18">
    <location>
        <begin position="2264"/>
        <end position="2307"/>
    </location>
</feature>
<evidence type="ECO:0000313" key="24">
    <source>
        <dbReference type="Proteomes" id="UP000230750"/>
    </source>
</evidence>
<keyword evidence="6" id="KW-0732">Signal</keyword>
<comment type="caution">
    <text evidence="13">Lacks conserved residue(s) required for the propagation of feature annotation.</text>
</comment>
<organism evidence="23 24">
    <name type="scientific">Stichopus japonicus</name>
    <name type="common">Sea cucumber</name>
    <dbReference type="NCBI Taxonomy" id="307972"/>
    <lineage>
        <taxon>Eukaryota</taxon>
        <taxon>Metazoa</taxon>
        <taxon>Echinodermata</taxon>
        <taxon>Eleutherozoa</taxon>
        <taxon>Echinozoa</taxon>
        <taxon>Holothuroidea</taxon>
        <taxon>Aspidochirotacea</taxon>
        <taxon>Aspidochirotida</taxon>
        <taxon>Stichopodidae</taxon>
        <taxon>Apostichopus</taxon>
    </lineage>
</organism>
<evidence type="ECO:0000256" key="2">
    <source>
        <dbReference type="ARBA" id="ARBA00004613"/>
    </source>
</evidence>
<dbReference type="GO" id="GO:0016020">
    <property type="term" value="C:membrane"/>
    <property type="evidence" value="ECO:0007669"/>
    <property type="project" value="UniProtKB-SubCell"/>
</dbReference>
<evidence type="ECO:0000259" key="19">
    <source>
        <dbReference type="PROSITE" id="PS50856"/>
    </source>
</evidence>
<dbReference type="PROSITE" id="PS50923">
    <property type="entry name" value="SUSHI"/>
    <property type="match status" value="1"/>
</dbReference>
<evidence type="ECO:0000256" key="10">
    <source>
        <dbReference type="ARBA" id="ARBA00023136"/>
    </source>
</evidence>
<evidence type="ECO:0000256" key="16">
    <source>
        <dbReference type="SAM" id="MobiDB-lite"/>
    </source>
</evidence>
<dbReference type="InterPro" id="IPR035976">
    <property type="entry name" value="Sushi/SCR/CCP_sf"/>
</dbReference>
<dbReference type="SMART" id="SM00192">
    <property type="entry name" value="LDLa"/>
    <property type="match status" value="2"/>
</dbReference>
<dbReference type="InterPro" id="IPR000742">
    <property type="entry name" value="EGF"/>
</dbReference>
<evidence type="ECO:0000256" key="7">
    <source>
        <dbReference type="ARBA" id="ARBA00022737"/>
    </source>
</evidence>
<dbReference type="FunFam" id="2.10.25.10:FF:000327">
    <property type="entry name" value="neurogenic locus notch homolog protein 4"/>
    <property type="match status" value="1"/>
</dbReference>
<dbReference type="InterPro" id="IPR024731">
    <property type="entry name" value="NELL2-like_EGF"/>
</dbReference>
<dbReference type="PROSITE" id="PS00022">
    <property type="entry name" value="EGF_1"/>
    <property type="match status" value="2"/>
</dbReference>
<dbReference type="SMART" id="SM00181">
    <property type="entry name" value="EGF"/>
    <property type="match status" value="29"/>
</dbReference>
<dbReference type="SUPFAM" id="SSF57196">
    <property type="entry name" value="EGF/Laminin"/>
    <property type="match status" value="6"/>
</dbReference>
<feature type="domain" description="EGF-like" evidence="18">
    <location>
        <begin position="1934"/>
        <end position="1974"/>
    </location>
</feature>
<dbReference type="Gene3D" id="2.10.25.10">
    <property type="entry name" value="Laminin"/>
    <property type="match status" value="26"/>
</dbReference>
<keyword evidence="9 17" id="KW-1133">Transmembrane helix</keyword>
<feature type="domain" description="EGF-like" evidence="18">
    <location>
        <begin position="1811"/>
        <end position="1852"/>
    </location>
</feature>
<dbReference type="InterPro" id="IPR049883">
    <property type="entry name" value="NOTCH1_EGF-like"/>
</dbReference>
<dbReference type="Pfam" id="PF07645">
    <property type="entry name" value="EGF_CA"/>
    <property type="match status" value="12"/>
</dbReference>
<protein>
    <submittedName>
        <fullName evidence="23">Putative fibrillin-1</fullName>
    </submittedName>
</protein>
<dbReference type="GO" id="GO:0071944">
    <property type="term" value="C:cell periphery"/>
    <property type="evidence" value="ECO:0007669"/>
    <property type="project" value="UniProtKB-ARBA"/>
</dbReference>
<dbReference type="InterPro" id="IPR003886">
    <property type="entry name" value="NIDO_dom"/>
</dbReference>
<evidence type="ECO:0000256" key="3">
    <source>
        <dbReference type="ARBA" id="ARBA00022525"/>
    </source>
</evidence>
<feature type="domain" description="EGF-like" evidence="18">
    <location>
        <begin position="1263"/>
        <end position="1303"/>
    </location>
</feature>
<dbReference type="InterPro" id="IPR026823">
    <property type="entry name" value="cEGF"/>
</dbReference>
<dbReference type="CDD" id="cd00054">
    <property type="entry name" value="EGF_CA"/>
    <property type="match status" value="17"/>
</dbReference>
<evidence type="ECO:0000256" key="1">
    <source>
        <dbReference type="ARBA" id="ARBA00004370"/>
    </source>
</evidence>
<evidence type="ECO:0000256" key="13">
    <source>
        <dbReference type="PROSITE-ProRule" id="PRU00076"/>
    </source>
</evidence>
<comment type="subcellular location">
    <subcellularLocation>
        <location evidence="1">Membrane</location>
    </subcellularLocation>
    <subcellularLocation>
        <location evidence="2">Secreted</location>
    </subcellularLocation>
</comment>
<evidence type="ECO:0000256" key="9">
    <source>
        <dbReference type="ARBA" id="ARBA00022989"/>
    </source>
</evidence>
<dbReference type="CDD" id="cd00112">
    <property type="entry name" value="LDLa"/>
    <property type="match status" value="1"/>
</dbReference>
<dbReference type="InterPro" id="IPR018097">
    <property type="entry name" value="EGF_Ca-bd_CS"/>
</dbReference>
<dbReference type="SUPFAM" id="SSF57535">
    <property type="entry name" value="Complement control module/SCR domain"/>
    <property type="match status" value="2"/>
</dbReference>
<dbReference type="Proteomes" id="UP000230750">
    <property type="component" value="Unassembled WGS sequence"/>
</dbReference>
<keyword evidence="10 17" id="KW-0472">Membrane</keyword>
<evidence type="ECO:0000259" key="22">
    <source>
        <dbReference type="PROSITE" id="PS51233"/>
    </source>
</evidence>
<dbReference type="Pfam" id="PF12662">
    <property type="entry name" value="cEGF"/>
    <property type="match status" value="2"/>
</dbReference>
<feature type="domain" description="EGF-like" evidence="18">
    <location>
        <begin position="1345"/>
        <end position="1385"/>
    </location>
</feature>
<feature type="domain" description="EGF-like" evidence="18">
    <location>
        <begin position="1678"/>
        <end position="1726"/>
    </location>
</feature>
<dbReference type="SUPFAM" id="SSF57424">
    <property type="entry name" value="LDL receptor-like module"/>
    <property type="match status" value="1"/>
</dbReference>
<dbReference type="FunFam" id="2.10.25.10:FF:000038">
    <property type="entry name" value="Fibrillin 2"/>
    <property type="match status" value="13"/>
</dbReference>
<dbReference type="PROSITE" id="PS01187">
    <property type="entry name" value="EGF_CA"/>
    <property type="match status" value="7"/>
</dbReference>
<dbReference type="GO" id="GO:0005576">
    <property type="term" value="C:extracellular region"/>
    <property type="evidence" value="ECO:0007669"/>
    <property type="project" value="UniProtKB-SubCell"/>
</dbReference>
<dbReference type="InterPro" id="IPR013783">
    <property type="entry name" value="Ig-like_fold"/>
</dbReference>
<keyword evidence="7" id="KW-0677">Repeat</keyword>
<evidence type="ECO:0000256" key="11">
    <source>
        <dbReference type="ARBA" id="ARBA00023157"/>
    </source>
</evidence>
<dbReference type="GO" id="GO:0005509">
    <property type="term" value="F:calcium ion binding"/>
    <property type="evidence" value="ECO:0007669"/>
    <property type="project" value="InterPro"/>
</dbReference>
<feature type="domain" description="EGF-like" evidence="18">
    <location>
        <begin position="266"/>
        <end position="305"/>
    </location>
</feature>
<keyword evidence="15" id="KW-0768">Sushi</keyword>
<dbReference type="InterPro" id="IPR002172">
    <property type="entry name" value="LDrepeatLR_classA_rpt"/>
</dbReference>
<gene>
    <name evidence="23" type="ORF">BSL78_14022</name>
</gene>
<dbReference type="SUPFAM" id="SSF57184">
    <property type="entry name" value="Growth factor receptor domain"/>
    <property type="match status" value="6"/>
</dbReference>
<reference evidence="23 24" key="1">
    <citation type="journal article" date="2017" name="PLoS Biol.">
        <title>The sea cucumber genome provides insights into morphological evolution and visceral regeneration.</title>
        <authorList>
            <person name="Zhang X."/>
            <person name="Sun L."/>
            <person name="Yuan J."/>
            <person name="Sun Y."/>
            <person name="Gao Y."/>
            <person name="Zhang L."/>
            <person name="Li S."/>
            <person name="Dai H."/>
            <person name="Hamel J.F."/>
            <person name="Liu C."/>
            <person name="Yu Y."/>
            <person name="Liu S."/>
            <person name="Lin W."/>
            <person name="Guo K."/>
            <person name="Jin S."/>
            <person name="Xu P."/>
            <person name="Storey K.B."/>
            <person name="Huan P."/>
            <person name="Zhang T."/>
            <person name="Zhou Y."/>
            <person name="Zhang J."/>
            <person name="Lin C."/>
            <person name="Li X."/>
            <person name="Xing L."/>
            <person name="Huo D."/>
            <person name="Sun M."/>
            <person name="Wang L."/>
            <person name="Mercier A."/>
            <person name="Li F."/>
            <person name="Yang H."/>
            <person name="Xiang J."/>
        </authorList>
    </citation>
    <scope>NUCLEOTIDE SEQUENCE [LARGE SCALE GENOMIC DNA]</scope>
    <source>
        <strain evidence="23">Shaxun</strain>
        <tissue evidence="23">Muscle</tissue>
    </source>
</reference>
<feature type="domain" description="EGF-like" evidence="18">
    <location>
        <begin position="2308"/>
        <end position="2350"/>
    </location>
</feature>
<feature type="domain" description="EGF-like" evidence="18">
    <location>
        <begin position="1509"/>
        <end position="1550"/>
    </location>
</feature>
<comment type="caution">
    <text evidence="23">The sequence shown here is derived from an EMBL/GenBank/DDBJ whole genome shotgun (WGS) entry which is preliminary data.</text>
</comment>
<feature type="disulfide bond" evidence="15">
    <location>
        <begin position="113"/>
        <end position="156"/>
    </location>
</feature>
<keyword evidence="4 13" id="KW-0245">EGF-like domain</keyword>
<dbReference type="STRING" id="307972.A0A2G8KM50"/>
<dbReference type="InterPro" id="IPR036055">
    <property type="entry name" value="LDL_receptor-like_sf"/>
</dbReference>
<feature type="domain" description="EGF-like" evidence="18">
    <location>
        <begin position="1386"/>
        <end position="1423"/>
    </location>
</feature>
<dbReference type="Pfam" id="PF06119">
    <property type="entry name" value="NIDO"/>
    <property type="match status" value="1"/>
</dbReference>
<evidence type="ECO:0000259" key="21">
    <source>
        <dbReference type="PROSITE" id="PS51220"/>
    </source>
</evidence>
<name>A0A2G8KM50_STIJA</name>
<feature type="domain" description="EGF-like" evidence="18">
    <location>
        <begin position="1853"/>
        <end position="1892"/>
    </location>
</feature>
<evidence type="ECO:0000256" key="4">
    <source>
        <dbReference type="ARBA" id="ARBA00022536"/>
    </source>
</evidence>
<dbReference type="PROSITE" id="PS51220">
    <property type="entry name" value="NIDO"/>
    <property type="match status" value="1"/>
</dbReference>
<feature type="transmembrane region" description="Helical" evidence="17">
    <location>
        <begin position="2533"/>
        <end position="2560"/>
    </location>
</feature>
<keyword evidence="12" id="KW-0325">Glycoprotein</keyword>
<feature type="region of interest" description="Disordered" evidence="16">
    <location>
        <begin position="2603"/>
        <end position="2641"/>
    </location>
</feature>
<dbReference type="OrthoDB" id="4405280at2759"/>
<dbReference type="SMART" id="SM00179">
    <property type="entry name" value="EGF_CA"/>
    <property type="match status" value="24"/>
</dbReference>
<dbReference type="PROSITE" id="PS00010">
    <property type="entry name" value="ASX_HYDROXYL"/>
    <property type="match status" value="21"/>
</dbReference>
<feature type="domain" description="EGF-like" evidence="18">
    <location>
        <begin position="2476"/>
        <end position="2513"/>
    </location>
</feature>
<dbReference type="PROSITE" id="PS50856">
    <property type="entry name" value="AMOP"/>
    <property type="match status" value="1"/>
</dbReference>
<keyword evidence="24" id="KW-1185">Reference proteome</keyword>
<dbReference type="GO" id="GO:0007160">
    <property type="term" value="P:cell-matrix adhesion"/>
    <property type="evidence" value="ECO:0007669"/>
    <property type="project" value="InterPro"/>
</dbReference>
<dbReference type="InterPro" id="IPR000152">
    <property type="entry name" value="EGF-type_Asp/Asn_hydroxyl_site"/>
</dbReference>
<dbReference type="PROSITE" id="PS50068">
    <property type="entry name" value="LDLRA_2"/>
    <property type="match status" value="1"/>
</dbReference>
<dbReference type="InterPro" id="IPR005533">
    <property type="entry name" value="AMOP_dom"/>
</dbReference>
<feature type="disulfide bond" evidence="13">
    <location>
        <begin position="2503"/>
        <end position="2512"/>
    </location>
</feature>
<dbReference type="Gene3D" id="2.60.40.10">
    <property type="entry name" value="Immunoglobulins"/>
    <property type="match status" value="1"/>
</dbReference>
<dbReference type="PANTHER" id="PTHR24039">
    <property type="entry name" value="FIBRILLIN-RELATED"/>
    <property type="match status" value="1"/>
</dbReference>
<proteinExistence type="predicted"/>
<dbReference type="InterPro" id="IPR000436">
    <property type="entry name" value="Sushi_SCR_CCP_dom"/>
</dbReference>
<sequence length="2743" mass="302675">MKQLENEMKHKPQAKNVAVKTGPCEVNDPFTCKDESCISSDRACDGRPDCPDKSDESEEYCCDVEGKVEYCPKVGYEQCPNGVYIPEYMFCDGWEDDCVDNYDEGEEICATRCTMTMSSNSPLLIEPVRATYKDGTNVTFSCEAGYSLVGEDMLYCTNQTWNDNVPECLADCTKPNPPYHGGWDDESVEFKHGETLNVQCEKGYEPDPNRTVTCNEGEVSETNIKCIDIDECVSGPCENGGTCVNLVDNYRCLCPVGYEGDNCETNPDDCVPKNDCDVNANCIDGVGTVECTCNTGYSGNGYVCSEEILFPFGEENGDEELTKTAVITNKQRNTFLDLASPTIRPTTGFPLGSEFYYSLYIVDNGLIVFTKENEDKLVYSYPYPQFTGSEEIMCVAPFWADAIINKNGEVYYHVYERRLVGTPAETSVLLDEVSRQVNDAKLLDEETFVATWALVVTWYNMQALGTPTTNTYQAVITTDSRYSFTLFNYQEGMMTWNYFALPNNNIIIGYNLGSEEGFENVHDGWNREQKYRPDQEEGNTGLKGRWIHRLENNTESVINSKQICLDWYDKEEEEPANWTNRFDPCPCSYDQAFRDRRFIWSYRGYSVDYYGIPSKWQGKVGPDFQTVIDDAMATEICMQPTLPFPSWWFSDPNPLWWIWGLYKGNMCCYRQSDYSLIRGYESEIQSSVAERYMYNLNYYATPTNYDDWFDNDLMPRHHCCALSGDEAFCDMYLEKRPPVQNCDGYRPPRWSWMYRDPHFTTLDGYEYTFNGLGEYTMARFVSPSNGDEQIFQLQARTAKLLDDDGEVTNATYFSAFAAQFVDSSKVEMDLSQDGQDIIVYINDELFNQTLLKDNTAYRDGGENGTFQLFESNSTTNSLTGSWSTGFSITVEAKSGMLEVILSAPEEFSTGISAGLLGVWNGDMVDDITRRDGSLQAKAGTNYTEGELFQFGETWKIFENESLFGYHDGSYSDYNGESFTPYFLDDLESQTKADDLQLFNDIDATCGANIECRYDGFAAKSLTVSEQTKSSSESLDEGSKQLENFPPNITGKAILEAELGMPVSYSVTVEETVDDSYILSLVEAPSGASISQEGVVTWTPTSMDKSTLIIQATDSKSASTVLQPIIKLCECGNGICSYGEYIEEVNLLEDKFAVVVCVCDEGWAGDTCEDNYNACQDDPCYIEVPCFDDEPPSDGFRCGPCPPGLTGDGEKCYDLDECTAWANNTAEEGGPACEHNCVNKEGGYTCTCNSEGYTLGPDMRTCTDIDECDSAEKPCDSDATCENTEGSFNCTCNIGYRGDGRNCEEINECEENLDDCDANAICTNVAGSFVCACIAGYEGDGKNCTNIDECNGQLSECGAHATCIDGIGSYTCTCDTGWEGDGKTCTDINECEGYNGCHYRANCTNTEGSYKCTCEEGFTLDDGVSCKDVNECDLGEDECHPNSECFNNVGSYDCRCKIGFTGDGKTCDDIDECALSTVPCSSNAKCSNSEGSYQCSCNDGYVGDGISCIDENECETGADNCDTTFAFCINTEGSFQCACSRGYTGDGTICNDIDECVSNVTNDCAQICTNTVGGFSCSCMTGYQPIVLDPNLCEDVDECFLDLDNCDQLCDNTIVSSENPLGYICSCEEGFNLTDSSECEPVESCSSETCTNAVCYVDGTEKCACFRGYEPDGETSCTDIDECATGNSQCIYKESGEAAICTNIDGGYTCSCTGGFLLNPADNRTCEDINECTAGTDDCEKSSTTCVNLVGGYQCSCRSGFGNLGENKCVNINECDTGNNMCHAEASCNDTYGGYTCECNDGFTGNGEVCTDINECTTGEHDCVINAFCTNFIGYYICNCTEGYEGDPHTACTDIDECKNGHDCSVSAECTNTIGSYDCACKEGYDGNGRVCNDIDECSLPTTECSIDATCTNYNGSFTCECKVGFTGDGVECTDIDECLSDTCHANSECVNVPGSYRCECILGYRSNAGASACADIDECAENVDTCHSDAQCNNTIGNYTCDCNPGFTGDGYNCADVDECLGDNDCSKLATCENNQGSYTCTCQDGYQDGQDGSEELPGRECKNVDECELGTDDCNRESQDCVDLDPQFTCRCKEGFALDSSECRDIDECEQLTCEEENTRCINSVGSYSCICLAGYQEISGTCEETVYETLAGNFSVVQGIAVYASYFEGDNLELYREDVLKDMNMFFKNASLPEYTGISVVKQVFMGDTVYYTFSLEFSPGTNTTDIDILDTFLTNLTGTDNNEVPPDNVVFPDSFTVGDYVPDPCIDQTDTCVPNSVCTSSSEDPFYICTCKDGWSGDGLVECTDIDECISNTNDCQDYRVCKNEPGRYTCECDVENGFVEVDTNCTELKVMLGSLNILKVNGVEVSYGETLDDPNSEDYIKLQSRVCTLLNLTLQETDFGQDLFSCSVKEFQLGKNILSVLYLSYALTSDVSSQELDSQFEAILIDDEYVMDNSINNITIWEEDGDFFDWVSHIECESSSCNQNGACTVFNKTEIECNCDDGYTGTYCELTIQQPTIQEPTVQEPTDELSALVISFIALGGFLFLLLLVLILLYCYKRYRHGPDGTDSESISTASSVSENSIPHTGVLITQPSFARVTGTLGKQKGKKKEEKEKKKKKEKKEKEKEKEKKKKQKTKTTIDLPVGDMLHENRGILNDDDASSVMSDESERLEHLAEVVNRLPNVNKEMEELKRQFAGPSGYGQAFVADGLESARKRKSKSGQVVKEQSIFPRPRIKTSTK</sequence>
<feature type="domain" description="EGF-like" evidence="18">
    <location>
        <begin position="2106"/>
        <end position="2145"/>
    </location>
</feature>
<dbReference type="CDD" id="cd00033">
    <property type="entry name" value="CCP"/>
    <property type="match status" value="2"/>
</dbReference>
<feature type="disulfide bond" evidence="14">
    <location>
        <begin position="32"/>
        <end position="50"/>
    </location>
</feature>
<feature type="domain" description="EGF-like" evidence="18">
    <location>
        <begin position="1975"/>
        <end position="2015"/>
    </location>
</feature>